<reference evidence="2" key="1">
    <citation type="submission" date="2023-03" db="EMBL/GenBank/DDBJ databases">
        <title>Massive genome expansion in bonnet fungi (Mycena s.s.) driven by repeated elements and novel gene families across ecological guilds.</title>
        <authorList>
            <consortium name="Lawrence Berkeley National Laboratory"/>
            <person name="Harder C.B."/>
            <person name="Miyauchi S."/>
            <person name="Viragh M."/>
            <person name="Kuo A."/>
            <person name="Thoen E."/>
            <person name="Andreopoulos B."/>
            <person name="Lu D."/>
            <person name="Skrede I."/>
            <person name="Drula E."/>
            <person name="Henrissat B."/>
            <person name="Morin E."/>
            <person name="Kohler A."/>
            <person name="Barry K."/>
            <person name="LaButti K."/>
            <person name="Morin E."/>
            <person name="Salamov A."/>
            <person name="Lipzen A."/>
            <person name="Mereny Z."/>
            <person name="Hegedus B."/>
            <person name="Baldrian P."/>
            <person name="Stursova M."/>
            <person name="Weitz H."/>
            <person name="Taylor A."/>
            <person name="Grigoriev I.V."/>
            <person name="Nagy L.G."/>
            <person name="Martin F."/>
            <person name="Kauserud H."/>
        </authorList>
    </citation>
    <scope>NUCLEOTIDE SEQUENCE</scope>
    <source>
        <strain evidence="2">CBHHK067</strain>
    </source>
</reference>
<comment type="caution">
    <text evidence="2">The sequence shown here is derived from an EMBL/GenBank/DDBJ whole genome shotgun (WGS) entry which is preliminary data.</text>
</comment>
<protein>
    <submittedName>
        <fullName evidence="2">Uncharacterized protein</fullName>
    </submittedName>
</protein>
<proteinExistence type="predicted"/>
<accession>A0AAD7D316</accession>
<keyword evidence="3" id="KW-1185">Reference proteome</keyword>
<gene>
    <name evidence="2" type="ORF">B0H17DRAFT_1207360</name>
</gene>
<name>A0AAD7D316_MYCRO</name>
<organism evidence="2 3">
    <name type="scientific">Mycena rosella</name>
    <name type="common">Pink bonnet</name>
    <name type="synonym">Agaricus rosellus</name>
    <dbReference type="NCBI Taxonomy" id="1033263"/>
    <lineage>
        <taxon>Eukaryota</taxon>
        <taxon>Fungi</taxon>
        <taxon>Dikarya</taxon>
        <taxon>Basidiomycota</taxon>
        <taxon>Agaricomycotina</taxon>
        <taxon>Agaricomycetes</taxon>
        <taxon>Agaricomycetidae</taxon>
        <taxon>Agaricales</taxon>
        <taxon>Marasmiineae</taxon>
        <taxon>Mycenaceae</taxon>
        <taxon>Mycena</taxon>
    </lineage>
</organism>
<evidence type="ECO:0000313" key="2">
    <source>
        <dbReference type="EMBL" id="KAJ7676379.1"/>
    </source>
</evidence>
<dbReference type="AlphaFoldDB" id="A0AAD7D316"/>
<feature type="region of interest" description="Disordered" evidence="1">
    <location>
        <begin position="105"/>
        <end position="124"/>
    </location>
</feature>
<dbReference type="EMBL" id="JARKIE010000143">
    <property type="protein sequence ID" value="KAJ7676379.1"/>
    <property type="molecule type" value="Genomic_DNA"/>
</dbReference>
<evidence type="ECO:0000256" key="1">
    <source>
        <dbReference type="SAM" id="MobiDB-lite"/>
    </source>
</evidence>
<evidence type="ECO:0000313" key="3">
    <source>
        <dbReference type="Proteomes" id="UP001221757"/>
    </source>
</evidence>
<dbReference type="Proteomes" id="UP001221757">
    <property type="component" value="Unassembled WGS sequence"/>
</dbReference>
<sequence>MSLLPLSSTAGPSSTTLSALYEYCGSSDPSTSSFTALRPPNPDILAQPGRFQLTSVQEKVLKALRLSTGSDFREYGRDRAGGIVSAQGLPPSASDPFVNNAPPVAPSSGARVRDRSSNVASTQGLPPSASDWFFNDDSPAVQPITPLHVGLGVGLFVPQHQIAALFMPPRHTPPLAHARRYAGLGYGLPSHMRITSPRNASGSTMSSVRLSDPVPSLFPSAARDRLSSLTRSPRIGPSAPTTGVLSRLRTTLALRARPLEGAQGPRRTWRAALERFTGSKTYFERRVPES</sequence>